<gene>
    <name evidence="1" type="ORF">CHS0354_006220</name>
</gene>
<accession>A0AAE0SRG2</accession>
<evidence type="ECO:0000313" key="1">
    <source>
        <dbReference type="EMBL" id="KAK3596664.1"/>
    </source>
</evidence>
<proteinExistence type="predicted"/>
<reference evidence="1" key="3">
    <citation type="submission" date="2023-05" db="EMBL/GenBank/DDBJ databases">
        <authorList>
            <person name="Smith C.H."/>
        </authorList>
    </citation>
    <scope>NUCLEOTIDE SEQUENCE</scope>
    <source>
        <strain evidence="1">CHS0354</strain>
        <tissue evidence="1">Mantle</tissue>
    </source>
</reference>
<comment type="caution">
    <text evidence="1">The sequence shown here is derived from an EMBL/GenBank/DDBJ whole genome shotgun (WGS) entry which is preliminary data.</text>
</comment>
<sequence>MGVVSQLLGKYGERVRRGVSPVRQGSSLQSVGLSEYLFWRPLKIATICVVTRLISLDEIHLLSDTKNLPARTIDGVEYERALVPYDQQVMHPAGSSANMQVAEAETTSLPSELGGQSEEPPIMHFHSRPVNLTLPFVCH</sequence>
<name>A0AAE0SRG2_9BIVA</name>
<dbReference type="EMBL" id="JAEAOA010000434">
    <property type="protein sequence ID" value="KAK3596664.1"/>
    <property type="molecule type" value="Genomic_DNA"/>
</dbReference>
<dbReference type="AlphaFoldDB" id="A0AAE0SRG2"/>
<organism evidence="1 2">
    <name type="scientific">Potamilus streckersoni</name>
    <dbReference type="NCBI Taxonomy" id="2493646"/>
    <lineage>
        <taxon>Eukaryota</taxon>
        <taxon>Metazoa</taxon>
        <taxon>Spiralia</taxon>
        <taxon>Lophotrochozoa</taxon>
        <taxon>Mollusca</taxon>
        <taxon>Bivalvia</taxon>
        <taxon>Autobranchia</taxon>
        <taxon>Heteroconchia</taxon>
        <taxon>Palaeoheterodonta</taxon>
        <taxon>Unionida</taxon>
        <taxon>Unionoidea</taxon>
        <taxon>Unionidae</taxon>
        <taxon>Ambleminae</taxon>
        <taxon>Lampsilini</taxon>
        <taxon>Potamilus</taxon>
    </lineage>
</organism>
<protein>
    <submittedName>
        <fullName evidence="1">Uncharacterized protein</fullName>
    </submittedName>
</protein>
<evidence type="ECO:0000313" key="2">
    <source>
        <dbReference type="Proteomes" id="UP001195483"/>
    </source>
</evidence>
<dbReference type="Proteomes" id="UP001195483">
    <property type="component" value="Unassembled WGS sequence"/>
</dbReference>
<reference evidence="1" key="1">
    <citation type="journal article" date="2021" name="Genome Biol. Evol.">
        <title>A High-Quality Reference Genome for a Parasitic Bivalve with Doubly Uniparental Inheritance (Bivalvia: Unionida).</title>
        <authorList>
            <person name="Smith C.H."/>
        </authorList>
    </citation>
    <scope>NUCLEOTIDE SEQUENCE</scope>
    <source>
        <strain evidence="1">CHS0354</strain>
    </source>
</reference>
<reference evidence="1" key="2">
    <citation type="journal article" date="2021" name="Genome Biol. Evol.">
        <title>Developing a high-quality reference genome for a parasitic bivalve with doubly uniparental inheritance (Bivalvia: Unionida).</title>
        <authorList>
            <person name="Smith C.H."/>
        </authorList>
    </citation>
    <scope>NUCLEOTIDE SEQUENCE</scope>
    <source>
        <strain evidence="1">CHS0354</strain>
        <tissue evidence="1">Mantle</tissue>
    </source>
</reference>
<keyword evidence="2" id="KW-1185">Reference proteome</keyword>